<feature type="compositionally biased region" description="Basic and acidic residues" evidence="1">
    <location>
        <begin position="119"/>
        <end position="135"/>
    </location>
</feature>
<dbReference type="InterPro" id="IPR011112">
    <property type="entry name" value="Rho-like_N"/>
</dbReference>
<reference evidence="3 4" key="1">
    <citation type="submission" date="2024-04" db="EMBL/GenBank/DDBJ databases">
        <authorList>
            <person name="Fracassetti M."/>
        </authorList>
    </citation>
    <scope>NUCLEOTIDE SEQUENCE [LARGE SCALE GENOMIC DNA]</scope>
</reference>
<evidence type="ECO:0000259" key="2">
    <source>
        <dbReference type="SMART" id="SM00959"/>
    </source>
</evidence>
<evidence type="ECO:0000313" key="4">
    <source>
        <dbReference type="Proteomes" id="UP001497516"/>
    </source>
</evidence>
<dbReference type="Pfam" id="PF07498">
    <property type="entry name" value="Rho_N"/>
    <property type="match status" value="1"/>
</dbReference>
<protein>
    <recommendedName>
        <fullName evidence="2">Rho termination factor-like N-terminal domain-containing protein</fullName>
    </recommendedName>
</protein>
<evidence type="ECO:0000256" key="1">
    <source>
        <dbReference type="SAM" id="MobiDB-lite"/>
    </source>
</evidence>
<proteinExistence type="predicted"/>
<feature type="region of interest" description="Disordered" evidence="1">
    <location>
        <begin position="93"/>
        <end position="194"/>
    </location>
</feature>
<feature type="region of interest" description="Disordered" evidence="1">
    <location>
        <begin position="52"/>
        <end position="76"/>
    </location>
</feature>
<feature type="compositionally biased region" description="Basic and acidic residues" evidence="1">
    <location>
        <begin position="64"/>
        <end position="76"/>
    </location>
</feature>
<feature type="domain" description="Rho termination factor-like N-terminal" evidence="2">
    <location>
        <begin position="196"/>
        <end position="233"/>
    </location>
</feature>
<dbReference type="PANTHER" id="PTHR34449">
    <property type="entry name" value="RHO TERMINATION FACTOR"/>
    <property type="match status" value="1"/>
</dbReference>
<name>A0AAV2FRE1_9ROSI</name>
<keyword evidence="4" id="KW-1185">Reference proteome</keyword>
<dbReference type="InterPro" id="IPR036269">
    <property type="entry name" value="Rho_N_sf"/>
</dbReference>
<accession>A0AAV2FRE1</accession>
<dbReference type="PANTHER" id="PTHR34449:SF2">
    <property type="entry name" value="RHO TERMINATION FACTOR"/>
    <property type="match status" value="1"/>
</dbReference>
<organism evidence="3 4">
    <name type="scientific">Linum trigynum</name>
    <dbReference type="NCBI Taxonomy" id="586398"/>
    <lineage>
        <taxon>Eukaryota</taxon>
        <taxon>Viridiplantae</taxon>
        <taxon>Streptophyta</taxon>
        <taxon>Embryophyta</taxon>
        <taxon>Tracheophyta</taxon>
        <taxon>Spermatophyta</taxon>
        <taxon>Magnoliopsida</taxon>
        <taxon>eudicotyledons</taxon>
        <taxon>Gunneridae</taxon>
        <taxon>Pentapetalae</taxon>
        <taxon>rosids</taxon>
        <taxon>fabids</taxon>
        <taxon>Malpighiales</taxon>
        <taxon>Linaceae</taxon>
        <taxon>Linum</taxon>
    </lineage>
</organism>
<dbReference type="SMART" id="SM00959">
    <property type="entry name" value="Rho_N"/>
    <property type="match status" value="1"/>
</dbReference>
<evidence type="ECO:0000313" key="3">
    <source>
        <dbReference type="EMBL" id="CAL1400891.1"/>
    </source>
</evidence>
<sequence length="234" mass="25866">MDAAASSSYGGPAIRLPHFSSSKCVRLQKISFYSAPSKGDGSFAFASPKVLGSGNRISSNRMSKKQERKATNSSREKEIIALFRRIRIAISSTESRGSAEDASSQKKRATIHSVSGKAKNKEKVKQEETKRKQGMLEKQVSQSTVQGGIAEFKTNRPPTNFMRRSPIPSTSAPRVMDNELDDGNSATQGDKLENQKLEQMKLAQLKELAKSRGVKGYSKLKKRELVEFLKYSNC</sequence>
<dbReference type="GO" id="GO:0006353">
    <property type="term" value="P:DNA-templated transcription termination"/>
    <property type="evidence" value="ECO:0007669"/>
    <property type="project" value="InterPro"/>
</dbReference>
<dbReference type="Proteomes" id="UP001497516">
    <property type="component" value="Chromosome 7"/>
</dbReference>
<gene>
    <name evidence="3" type="ORF">LTRI10_LOCUS40991</name>
</gene>
<dbReference type="Gene3D" id="1.10.720.10">
    <property type="match status" value="1"/>
</dbReference>
<dbReference type="AlphaFoldDB" id="A0AAV2FRE1"/>
<dbReference type="EMBL" id="OZ034820">
    <property type="protein sequence ID" value="CAL1400891.1"/>
    <property type="molecule type" value="Genomic_DNA"/>
</dbReference>
<dbReference type="SUPFAM" id="SSF68912">
    <property type="entry name" value="Rho N-terminal domain-like"/>
    <property type="match status" value="1"/>
</dbReference>